<accession>A0AAD5MYF5</accession>
<reference evidence="1" key="1">
    <citation type="submission" date="2021-06" db="EMBL/GenBank/DDBJ databases">
        <title>Parelaphostrongylus tenuis whole genome reference sequence.</title>
        <authorList>
            <person name="Garwood T.J."/>
            <person name="Larsen P.A."/>
            <person name="Fountain-Jones N.M."/>
            <person name="Garbe J.R."/>
            <person name="Macchietto M.G."/>
            <person name="Kania S.A."/>
            <person name="Gerhold R.W."/>
            <person name="Richards J.E."/>
            <person name="Wolf T.M."/>
        </authorList>
    </citation>
    <scope>NUCLEOTIDE SEQUENCE</scope>
    <source>
        <strain evidence="1">MNPRO001-30</strain>
        <tissue evidence="1">Meninges</tissue>
    </source>
</reference>
<keyword evidence="2" id="KW-1185">Reference proteome</keyword>
<evidence type="ECO:0000313" key="2">
    <source>
        <dbReference type="Proteomes" id="UP001196413"/>
    </source>
</evidence>
<gene>
    <name evidence="1" type="ORF">KIN20_024558</name>
</gene>
<name>A0AAD5MYF5_PARTN</name>
<comment type="caution">
    <text evidence="1">The sequence shown here is derived from an EMBL/GenBank/DDBJ whole genome shotgun (WGS) entry which is preliminary data.</text>
</comment>
<evidence type="ECO:0000313" key="1">
    <source>
        <dbReference type="EMBL" id="KAJ1364458.1"/>
    </source>
</evidence>
<proteinExistence type="predicted"/>
<sequence>MSRKAQSWFVLQEKIQLSGLWVSLRETTWLDLISSHSSRLIACVTTRCNTLDRSLTQSASPSASIAVGEHHAKSALTDVFCNVITPH</sequence>
<dbReference type="Proteomes" id="UP001196413">
    <property type="component" value="Unassembled WGS sequence"/>
</dbReference>
<dbReference type="EMBL" id="JAHQIW010004985">
    <property type="protein sequence ID" value="KAJ1364458.1"/>
    <property type="molecule type" value="Genomic_DNA"/>
</dbReference>
<dbReference type="AlphaFoldDB" id="A0AAD5MYF5"/>
<protein>
    <submittedName>
        <fullName evidence="1">Uncharacterized protein</fullName>
    </submittedName>
</protein>
<organism evidence="1 2">
    <name type="scientific">Parelaphostrongylus tenuis</name>
    <name type="common">Meningeal worm</name>
    <dbReference type="NCBI Taxonomy" id="148309"/>
    <lineage>
        <taxon>Eukaryota</taxon>
        <taxon>Metazoa</taxon>
        <taxon>Ecdysozoa</taxon>
        <taxon>Nematoda</taxon>
        <taxon>Chromadorea</taxon>
        <taxon>Rhabditida</taxon>
        <taxon>Rhabditina</taxon>
        <taxon>Rhabditomorpha</taxon>
        <taxon>Strongyloidea</taxon>
        <taxon>Metastrongylidae</taxon>
        <taxon>Parelaphostrongylus</taxon>
    </lineage>
</organism>